<evidence type="ECO:0000313" key="1">
    <source>
        <dbReference type="EMBL" id="MCM4083844.1"/>
    </source>
</evidence>
<reference evidence="1 2" key="1">
    <citation type="submission" date="2022-06" db="EMBL/GenBank/DDBJ databases">
        <title>Actinoplanes abujensis sp. nov., isolated from Nigerian arid soil.</title>
        <authorList>
            <person name="Ding P."/>
        </authorList>
    </citation>
    <scope>NUCLEOTIDE SEQUENCE [LARGE SCALE GENOMIC DNA]</scope>
    <source>
        <strain evidence="2">TRM88002</strain>
    </source>
</reference>
<evidence type="ECO:0008006" key="3">
    <source>
        <dbReference type="Google" id="ProtNLM"/>
    </source>
</evidence>
<evidence type="ECO:0000313" key="2">
    <source>
        <dbReference type="Proteomes" id="UP001523216"/>
    </source>
</evidence>
<comment type="caution">
    <text evidence="1">The sequence shown here is derived from an EMBL/GenBank/DDBJ whole genome shotgun (WGS) entry which is preliminary data.</text>
</comment>
<name>A0ABT0YCS7_9ACTN</name>
<protein>
    <recommendedName>
        <fullName evidence="3">Fe-S cluster assembly iron-binding protein IscA</fullName>
    </recommendedName>
</protein>
<proteinExistence type="predicted"/>
<dbReference type="EMBL" id="JAMQOL010000067">
    <property type="protein sequence ID" value="MCM4083844.1"/>
    <property type="molecule type" value="Genomic_DNA"/>
</dbReference>
<accession>A0ABT0YCS7</accession>
<gene>
    <name evidence="1" type="ORF">LXN57_40485</name>
</gene>
<sequence length="95" mass="10037">MLTVSDSAADAIRRIVTRPGVPEGSGLRIDKAPDDGMLRLAVSPAPEAGDMVYEAGADALLFVAETVAEQVDDKTFDVRTDGTGDVQFVLDLSTR</sequence>
<keyword evidence="2" id="KW-1185">Reference proteome</keyword>
<dbReference type="Proteomes" id="UP001523216">
    <property type="component" value="Unassembled WGS sequence"/>
</dbReference>
<dbReference type="RefSeq" id="WP_251803613.1">
    <property type="nucleotide sequence ID" value="NZ_JAMQOL010000067.1"/>
</dbReference>
<organism evidence="1 2">
    <name type="scientific">Paractinoplanes hotanensis</name>
    <dbReference type="NCBI Taxonomy" id="2906497"/>
    <lineage>
        <taxon>Bacteria</taxon>
        <taxon>Bacillati</taxon>
        <taxon>Actinomycetota</taxon>
        <taxon>Actinomycetes</taxon>
        <taxon>Micromonosporales</taxon>
        <taxon>Micromonosporaceae</taxon>
        <taxon>Paractinoplanes</taxon>
    </lineage>
</organism>